<evidence type="ECO:0000313" key="4">
    <source>
        <dbReference type="EMBL" id="MBB3194328.1"/>
    </source>
</evidence>
<reference evidence="4 5" key="1">
    <citation type="submission" date="2020-08" db="EMBL/GenBank/DDBJ databases">
        <title>Genomic Encyclopedia of Type Strains, Phase III (KMG-III): the genomes of soil and plant-associated and newly described type strains.</title>
        <authorList>
            <person name="Whitman W."/>
        </authorList>
    </citation>
    <scope>NUCLEOTIDE SEQUENCE [LARGE SCALE GENOMIC DNA]</scope>
    <source>
        <strain evidence="4 5">CECT 7247</strain>
    </source>
</reference>
<feature type="transmembrane region" description="Helical" evidence="2">
    <location>
        <begin position="59"/>
        <end position="79"/>
    </location>
</feature>
<dbReference type="GO" id="GO:0004673">
    <property type="term" value="F:protein histidine kinase activity"/>
    <property type="evidence" value="ECO:0007669"/>
    <property type="project" value="UniProtKB-EC"/>
</dbReference>
<evidence type="ECO:0000313" key="5">
    <source>
        <dbReference type="Proteomes" id="UP000574369"/>
    </source>
</evidence>
<evidence type="ECO:0000256" key="1">
    <source>
        <dbReference type="SAM" id="MobiDB-lite"/>
    </source>
</evidence>
<name>A0ABR6GQE1_9BURK</name>
<keyword evidence="5" id="KW-1185">Reference proteome</keyword>
<feature type="domain" description="Signal transduction histidine kinase internal region" evidence="3">
    <location>
        <begin position="187"/>
        <end position="267"/>
    </location>
</feature>
<dbReference type="Gene3D" id="3.30.565.10">
    <property type="entry name" value="Histidine kinase-like ATPase, C-terminal domain"/>
    <property type="match status" value="1"/>
</dbReference>
<dbReference type="RefSeq" id="WP_088450343.1">
    <property type="nucleotide sequence ID" value="NZ_JACHXO010000002.1"/>
</dbReference>
<organism evidence="4 5">
    <name type="scientific">Roseateles terrae</name>
    <dbReference type="NCBI Taxonomy" id="431060"/>
    <lineage>
        <taxon>Bacteria</taxon>
        <taxon>Pseudomonadati</taxon>
        <taxon>Pseudomonadota</taxon>
        <taxon>Betaproteobacteria</taxon>
        <taxon>Burkholderiales</taxon>
        <taxon>Sphaerotilaceae</taxon>
        <taxon>Roseateles</taxon>
    </lineage>
</organism>
<dbReference type="Pfam" id="PF06580">
    <property type="entry name" value="His_kinase"/>
    <property type="match status" value="1"/>
</dbReference>
<feature type="transmembrane region" description="Helical" evidence="2">
    <location>
        <begin position="85"/>
        <end position="110"/>
    </location>
</feature>
<dbReference type="InterPro" id="IPR036890">
    <property type="entry name" value="HATPase_C_sf"/>
</dbReference>
<gene>
    <name evidence="4" type="ORF">FHS28_001713</name>
</gene>
<feature type="transmembrane region" description="Helical" evidence="2">
    <location>
        <begin position="122"/>
        <end position="143"/>
    </location>
</feature>
<dbReference type="InterPro" id="IPR050640">
    <property type="entry name" value="Bact_2-comp_sensor_kinase"/>
</dbReference>
<dbReference type="PANTHER" id="PTHR34220:SF7">
    <property type="entry name" value="SENSOR HISTIDINE KINASE YPDA"/>
    <property type="match status" value="1"/>
</dbReference>
<evidence type="ECO:0000256" key="2">
    <source>
        <dbReference type="SAM" id="Phobius"/>
    </source>
</evidence>
<evidence type="ECO:0000259" key="3">
    <source>
        <dbReference type="Pfam" id="PF06580"/>
    </source>
</evidence>
<dbReference type="PANTHER" id="PTHR34220">
    <property type="entry name" value="SENSOR HISTIDINE KINASE YPDA"/>
    <property type="match status" value="1"/>
</dbReference>
<keyword evidence="2" id="KW-0812">Transmembrane</keyword>
<comment type="caution">
    <text evidence="4">The sequence shown here is derived from an EMBL/GenBank/DDBJ whole genome shotgun (WGS) entry which is preliminary data.</text>
</comment>
<dbReference type="EC" id="2.7.13.3" evidence="4"/>
<keyword evidence="2" id="KW-1133">Transmembrane helix</keyword>
<feature type="transmembrane region" description="Helical" evidence="2">
    <location>
        <begin position="155"/>
        <end position="174"/>
    </location>
</feature>
<proteinExistence type="predicted"/>
<keyword evidence="2" id="KW-0472">Membrane</keyword>
<sequence>MADRAPTTRRAQHSQPPSAPPSTLASQAAWEDTRLETRPMPPTPLIDPRRRFDVCHVGLVLRAVLGVQLVQGLGLAMAQQSLINWAWAMGTSTVASMTALLAWLLIVCGLKRVLARLPQGAQWALPIALGAACAHLGTGLLVLMGVDVLTPLQRVGAAGFGALGAAVLLFWLMLRERAQAPAEALARLVELQSRIRPHFLFNTLNTAIALVRVDPSRAEEVLEDLAELFRVALADTGPRTEGVPLSQEVDLAKRYLAIEQLRFGERLRVDWQVDPHGDDTRVPPLLLQPLVENAVRHGVEPNDGGGDVSILTRVRGNEVEIRVVNTVGATARTRGHGLALKNVKQRLRLMHDVAARIEVAPSPTRFMVRILLPR</sequence>
<keyword evidence="4" id="KW-0808">Transferase</keyword>
<feature type="region of interest" description="Disordered" evidence="1">
    <location>
        <begin position="1"/>
        <end position="28"/>
    </location>
</feature>
<dbReference type="Proteomes" id="UP000574369">
    <property type="component" value="Unassembled WGS sequence"/>
</dbReference>
<keyword evidence="4" id="KW-0418">Kinase</keyword>
<accession>A0ABR6GQE1</accession>
<protein>
    <submittedName>
        <fullName evidence="4">Two-component system sensor histidine kinase AlgZ</fullName>
        <ecNumber evidence="4">2.7.13.3</ecNumber>
    </submittedName>
</protein>
<dbReference type="EMBL" id="JACHXO010000002">
    <property type="protein sequence ID" value="MBB3194328.1"/>
    <property type="molecule type" value="Genomic_DNA"/>
</dbReference>
<dbReference type="InterPro" id="IPR010559">
    <property type="entry name" value="Sig_transdc_His_kin_internal"/>
</dbReference>
<dbReference type="SUPFAM" id="SSF55874">
    <property type="entry name" value="ATPase domain of HSP90 chaperone/DNA topoisomerase II/histidine kinase"/>
    <property type="match status" value="1"/>
</dbReference>